<organism evidence="6 7">
    <name type="scientific">Hydrogenophaga laconesensis</name>
    <dbReference type="NCBI Taxonomy" id="1805971"/>
    <lineage>
        <taxon>Bacteria</taxon>
        <taxon>Pseudomonadati</taxon>
        <taxon>Pseudomonadota</taxon>
        <taxon>Betaproteobacteria</taxon>
        <taxon>Burkholderiales</taxon>
        <taxon>Comamonadaceae</taxon>
        <taxon>Hydrogenophaga</taxon>
    </lineage>
</organism>
<keyword evidence="6" id="KW-0282">Flagellum</keyword>
<evidence type="ECO:0000313" key="7">
    <source>
        <dbReference type="Proteomes" id="UP001265550"/>
    </source>
</evidence>
<dbReference type="InterPro" id="IPR001492">
    <property type="entry name" value="Flagellin"/>
</dbReference>
<evidence type="ECO:0000259" key="4">
    <source>
        <dbReference type="Pfam" id="PF00669"/>
    </source>
</evidence>
<evidence type="ECO:0000256" key="3">
    <source>
        <dbReference type="RuleBase" id="RU362073"/>
    </source>
</evidence>
<comment type="caution">
    <text evidence="6">The sequence shown here is derived from an EMBL/GenBank/DDBJ whole genome shotgun (WGS) entry which is preliminary data.</text>
</comment>
<dbReference type="PANTHER" id="PTHR42792:SF2">
    <property type="entry name" value="FLAGELLIN"/>
    <property type="match status" value="1"/>
</dbReference>
<gene>
    <name evidence="6" type="ORF">J2X09_002072</name>
</gene>
<dbReference type="InterPro" id="IPR046358">
    <property type="entry name" value="Flagellin_C"/>
</dbReference>
<evidence type="ECO:0000256" key="2">
    <source>
        <dbReference type="ARBA" id="ARBA00023143"/>
    </source>
</evidence>
<comment type="function">
    <text evidence="3">Flagellin is the subunit protein which polymerizes to form the filaments of bacterial flagella.</text>
</comment>
<keyword evidence="2 3" id="KW-0975">Bacterial flagellum</keyword>
<evidence type="ECO:0000259" key="5">
    <source>
        <dbReference type="Pfam" id="PF00700"/>
    </source>
</evidence>
<dbReference type="Pfam" id="PF00700">
    <property type="entry name" value="Flagellin_C"/>
    <property type="match status" value="1"/>
</dbReference>
<dbReference type="EMBL" id="JAVDWE010000005">
    <property type="protein sequence ID" value="MDR7094331.1"/>
    <property type="molecule type" value="Genomic_DNA"/>
</dbReference>
<dbReference type="InterPro" id="IPR042187">
    <property type="entry name" value="Flagellin_C_sub2"/>
</dbReference>
<dbReference type="Gene3D" id="3.30.70.2120">
    <property type="match status" value="1"/>
</dbReference>
<dbReference type="Pfam" id="PF00669">
    <property type="entry name" value="Flagellin_N"/>
    <property type="match status" value="1"/>
</dbReference>
<dbReference type="Proteomes" id="UP001265550">
    <property type="component" value="Unassembled WGS sequence"/>
</dbReference>
<keyword evidence="3" id="KW-0964">Secreted</keyword>
<sequence>MTTINTNVMSMTAQRNLGTTSSSLATSMQRLSSGLRVNSAKDDAAGLAISERMNAQVRGLSVAARNANDGISLAQTAEGALGKVGDMLQRMRELAVQSANASNNSSDRTALQAEVTQLRQEIDRVAKTTSFNGTKLLDGTFANATFQVGANAGEGIAIDSIVSASSATLGQLGDTDLFVSNVTHGADGAMAALDAGDLVISGVELGPIAAATTGAQRSQQVVDAVNARSSDTGIFARMTDTGYQLFSATDFDDGAFTGGWADDVTGAAVPADAAPLAAADRATLGNINVNSFGDAQLSLQVIDAAINSINSSRADLGALQSRFENAVANIQITGENVAAARGRIVDADFAKETSNLSRAQILQQAGTAMVAQANQAQQGVLSLLR</sequence>
<dbReference type="PANTHER" id="PTHR42792">
    <property type="entry name" value="FLAGELLIN"/>
    <property type="match status" value="1"/>
</dbReference>
<keyword evidence="7" id="KW-1185">Reference proteome</keyword>
<accession>A0ABU1VA23</accession>
<protein>
    <recommendedName>
        <fullName evidence="3">Flagellin</fullName>
    </recommendedName>
</protein>
<keyword evidence="6" id="KW-0969">Cilium</keyword>
<name>A0ABU1VA23_9BURK</name>
<comment type="similarity">
    <text evidence="1 3">Belongs to the bacterial flagellin family.</text>
</comment>
<keyword evidence="6" id="KW-0966">Cell projection</keyword>
<dbReference type="Gene3D" id="1.20.1330.10">
    <property type="entry name" value="f41 fragment of flagellin, N-terminal domain"/>
    <property type="match status" value="1"/>
</dbReference>
<dbReference type="RefSeq" id="WP_204733340.1">
    <property type="nucleotide sequence ID" value="NZ_JAVDWE010000005.1"/>
</dbReference>
<comment type="subcellular location">
    <subcellularLocation>
        <location evidence="3">Secreted</location>
    </subcellularLocation>
    <subcellularLocation>
        <location evidence="3">Bacterial flagellum</location>
    </subcellularLocation>
</comment>
<dbReference type="PRINTS" id="PR00207">
    <property type="entry name" value="FLAGELLIN"/>
</dbReference>
<reference evidence="6 7" key="1">
    <citation type="submission" date="2023-07" db="EMBL/GenBank/DDBJ databases">
        <title>Sorghum-associated microbial communities from plants grown in Nebraska, USA.</title>
        <authorList>
            <person name="Schachtman D."/>
        </authorList>
    </citation>
    <scope>NUCLEOTIDE SEQUENCE [LARGE SCALE GENOMIC DNA]</scope>
    <source>
        <strain evidence="6 7">BE240</strain>
    </source>
</reference>
<dbReference type="SUPFAM" id="SSF64518">
    <property type="entry name" value="Phase 1 flagellin"/>
    <property type="match status" value="1"/>
</dbReference>
<proteinExistence type="inferred from homology"/>
<evidence type="ECO:0000256" key="1">
    <source>
        <dbReference type="ARBA" id="ARBA00005709"/>
    </source>
</evidence>
<dbReference type="Gene3D" id="6.10.10.10">
    <property type="entry name" value="Flagellar export chaperone, C-terminal domain"/>
    <property type="match status" value="1"/>
</dbReference>
<evidence type="ECO:0000313" key="6">
    <source>
        <dbReference type="EMBL" id="MDR7094331.1"/>
    </source>
</evidence>
<feature type="domain" description="Flagellin N-terminal" evidence="4">
    <location>
        <begin position="4"/>
        <end position="141"/>
    </location>
</feature>
<dbReference type="InterPro" id="IPR001029">
    <property type="entry name" value="Flagellin_N"/>
</dbReference>
<feature type="domain" description="Flagellin C-terminal" evidence="5">
    <location>
        <begin position="299"/>
        <end position="384"/>
    </location>
</feature>